<sequence>MEQQQLLLLTSGDMFCNTDASFGRRTCLNLISGAIILPKTWLKNLSMLAYVSAVGLVRRWR</sequence>
<evidence type="ECO:0000313" key="1">
    <source>
        <dbReference type="EnsemblPlants" id="ONIVA02G11820.1"/>
    </source>
</evidence>
<organism evidence="1">
    <name type="scientific">Oryza nivara</name>
    <name type="common">Indian wild rice</name>
    <name type="synonym">Oryza sativa f. spontanea</name>
    <dbReference type="NCBI Taxonomy" id="4536"/>
    <lineage>
        <taxon>Eukaryota</taxon>
        <taxon>Viridiplantae</taxon>
        <taxon>Streptophyta</taxon>
        <taxon>Embryophyta</taxon>
        <taxon>Tracheophyta</taxon>
        <taxon>Spermatophyta</taxon>
        <taxon>Magnoliopsida</taxon>
        <taxon>Liliopsida</taxon>
        <taxon>Poales</taxon>
        <taxon>Poaceae</taxon>
        <taxon>BOP clade</taxon>
        <taxon>Oryzoideae</taxon>
        <taxon>Oryzeae</taxon>
        <taxon>Oryzinae</taxon>
        <taxon>Oryza</taxon>
    </lineage>
</organism>
<dbReference type="EnsemblPlants" id="ONIVA02G11820.1">
    <property type="protein sequence ID" value="ONIVA02G11820.1"/>
    <property type="gene ID" value="ONIVA02G11820"/>
</dbReference>
<name>A0A0E0G4B7_ORYNI</name>
<keyword evidence="2" id="KW-1185">Reference proteome</keyword>
<reference evidence="1" key="1">
    <citation type="submission" date="2015-04" db="UniProtKB">
        <authorList>
            <consortium name="EnsemblPlants"/>
        </authorList>
    </citation>
    <scope>IDENTIFICATION</scope>
    <source>
        <strain evidence="1">SL10</strain>
    </source>
</reference>
<proteinExistence type="predicted"/>
<evidence type="ECO:0000313" key="2">
    <source>
        <dbReference type="Proteomes" id="UP000006591"/>
    </source>
</evidence>
<dbReference type="Gramene" id="ONIVA02G11820.1">
    <property type="protein sequence ID" value="ONIVA02G11820.1"/>
    <property type="gene ID" value="ONIVA02G11820"/>
</dbReference>
<reference evidence="1" key="2">
    <citation type="submission" date="2018-04" db="EMBL/GenBank/DDBJ databases">
        <title>OnivRS2 (Oryza nivara Reference Sequence Version 2).</title>
        <authorList>
            <person name="Zhang J."/>
            <person name="Kudrna D."/>
            <person name="Lee S."/>
            <person name="Talag J."/>
            <person name="Rajasekar S."/>
            <person name="Welchert J."/>
            <person name="Hsing Y.-I."/>
            <person name="Wing R.A."/>
        </authorList>
    </citation>
    <scope>NUCLEOTIDE SEQUENCE [LARGE SCALE GENOMIC DNA]</scope>
    <source>
        <strain evidence="1">SL10</strain>
    </source>
</reference>
<dbReference type="AlphaFoldDB" id="A0A0E0G4B7"/>
<dbReference type="Proteomes" id="UP000006591">
    <property type="component" value="Chromosome 2"/>
</dbReference>
<protein>
    <submittedName>
        <fullName evidence="1">Uncharacterized protein</fullName>
    </submittedName>
</protein>
<accession>A0A0E0G4B7</accession>
<dbReference type="HOGENOM" id="CLU_2926632_0_0_1"/>